<sequence>MEEFNEVMFNCALSNVDFDGAQFTWTNGTVWQRLDRALTNVAWNEVFGCSKVSHLSRGRSDHAPLLIQYGDVTATAPSFRFLNVWRNHSEFLPVVRKVWQTPVSATGMRRFFFKLCNTKAKLRQWNRDSFGYISQTIRDAEDFLQPRELEYDNARDEITKARLGEARAAHTHALAIECDYWRQKASIKWIQSGDGNTKFFHSVVRK</sequence>
<reference evidence="2" key="1">
    <citation type="submission" date="2025-08" db="UniProtKB">
        <authorList>
            <consortium name="RefSeq"/>
        </authorList>
    </citation>
    <scope>IDENTIFICATION</scope>
    <source>
        <tissue evidence="2">Leaves</tissue>
    </source>
</reference>
<dbReference type="RefSeq" id="XP_071933804.1">
    <property type="nucleotide sequence ID" value="XM_072077703.1"/>
</dbReference>
<dbReference type="Gene3D" id="3.60.10.10">
    <property type="entry name" value="Endonuclease/exonuclease/phosphatase"/>
    <property type="match status" value="1"/>
</dbReference>
<protein>
    <submittedName>
        <fullName evidence="2">Uncharacterized protein</fullName>
    </submittedName>
</protein>
<dbReference type="PANTHER" id="PTHR33710:SF13">
    <property type="entry name" value="ENDONUCLEASE_EXONUCLEASE_PHOSPHATASE FAMILY PROTEIN"/>
    <property type="match status" value="1"/>
</dbReference>
<proteinExistence type="predicted"/>
<gene>
    <name evidence="2" type="primary">LOC140036337</name>
</gene>
<dbReference type="PANTHER" id="PTHR33710">
    <property type="entry name" value="BNAC02G09200D PROTEIN"/>
    <property type="match status" value="1"/>
</dbReference>
<keyword evidence="1" id="KW-1185">Reference proteome</keyword>
<dbReference type="SUPFAM" id="SSF56219">
    <property type="entry name" value="DNase I-like"/>
    <property type="match status" value="1"/>
</dbReference>
<evidence type="ECO:0000313" key="1">
    <source>
        <dbReference type="Proteomes" id="UP001652660"/>
    </source>
</evidence>
<dbReference type="InterPro" id="IPR036691">
    <property type="entry name" value="Endo/exonu/phosph_ase_sf"/>
</dbReference>
<name>A0ABM4WPW3_COFAR</name>
<organism evidence="1 2">
    <name type="scientific">Coffea arabica</name>
    <name type="common">Arabian coffee</name>
    <dbReference type="NCBI Taxonomy" id="13443"/>
    <lineage>
        <taxon>Eukaryota</taxon>
        <taxon>Viridiplantae</taxon>
        <taxon>Streptophyta</taxon>
        <taxon>Embryophyta</taxon>
        <taxon>Tracheophyta</taxon>
        <taxon>Spermatophyta</taxon>
        <taxon>Magnoliopsida</taxon>
        <taxon>eudicotyledons</taxon>
        <taxon>Gunneridae</taxon>
        <taxon>Pentapetalae</taxon>
        <taxon>asterids</taxon>
        <taxon>lamiids</taxon>
        <taxon>Gentianales</taxon>
        <taxon>Rubiaceae</taxon>
        <taxon>Ixoroideae</taxon>
        <taxon>Gardenieae complex</taxon>
        <taxon>Bertiereae - Coffeeae clade</taxon>
        <taxon>Coffeeae</taxon>
        <taxon>Coffea</taxon>
    </lineage>
</organism>
<dbReference type="GeneID" id="140036337"/>
<dbReference type="Proteomes" id="UP001652660">
    <property type="component" value="Chromosome 2e"/>
</dbReference>
<evidence type="ECO:0000313" key="2">
    <source>
        <dbReference type="RefSeq" id="XP_071933804.1"/>
    </source>
</evidence>
<accession>A0ABM4WPW3</accession>